<reference evidence="5" key="1">
    <citation type="journal article" date="2020" name="Genome Biol.">
        <title>Gamete binning: chromosome-level and haplotype-resolved genome assembly enabled by high-throughput single-cell sequencing of gamete genomes.</title>
        <authorList>
            <person name="Campoy J.A."/>
            <person name="Sun H."/>
            <person name="Goel M."/>
            <person name="Jiao W.-B."/>
            <person name="Folz-Donahue K."/>
            <person name="Wang N."/>
            <person name="Rubio M."/>
            <person name="Liu C."/>
            <person name="Kukat C."/>
            <person name="Ruiz D."/>
            <person name="Huettel B."/>
            <person name="Schneeberger K."/>
        </authorList>
    </citation>
    <scope>NUCLEOTIDE SEQUENCE [LARGE SCALE GENOMIC DNA]</scope>
    <source>
        <strain evidence="5">cv. Rojo Pasion</strain>
    </source>
</reference>
<keyword evidence="5" id="KW-1185">Reference proteome</keyword>
<accession>A0A6J5U5J2</accession>
<dbReference type="EMBL" id="CAEKKB010000002">
    <property type="protein sequence ID" value="CAB4300817.1"/>
    <property type="molecule type" value="Genomic_DNA"/>
</dbReference>
<protein>
    <submittedName>
        <fullName evidence="2">Uncharacterized protein</fullName>
    </submittedName>
</protein>
<sequence length="190" mass="21430">MSSSFFDELLLDFGTGFNNAGQDQPVAASPNPSALESSNAQSNEKLRNLKKILNSNVDEQTSKLKSQSFEQPKPYIRGPIILTDALEATRRSRGPTVPAGKLPRVCFKLPEAFDWDGLDAEKREREREREREEEDVGCPNFLYVLAHSWCRQRQTRIQMLRPNASSLSFKDLKAGVLSGNGDLMEKILTW</sequence>
<dbReference type="EMBL" id="CAEKDK010000002">
    <property type="protein sequence ID" value="CAB4270415.1"/>
    <property type="molecule type" value="Genomic_DNA"/>
</dbReference>
<dbReference type="AlphaFoldDB" id="A0A6J5U5J2"/>
<feature type="compositionally biased region" description="Polar residues" evidence="1">
    <location>
        <begin position="30"/>
        <end position="42"/>
    </location>
</feature>
<feature type="region of interest" description="Disordered" evidence="1">
    <location>
        <begin position="20"/>
        <end position="42"/>
    </location>
</feature>
<gene>
    <name evidence="2" type="ORF">CURHAP_LOCUS16524</name>
    <name evidence="3" type="ORF">ORAREDHAP_LOCUS16101</name>
</gene>
<name>A0A6J5U5J2_PRUAR</name>
<proteinExistence type="predicted"/>
<dbReference type="Proteomes" id="UP000507222">
    <property type="component" value="Unassembled WGS sequence"/>
</dbReference>
<evidence type="ECO:0000313" key="2">
    <source>
        <dbReference type="EMBL" id="CAB4270415.1"/>
    </source>
</evidence>
<dbReference type="Proteomes" id="UP000507245">
    <property type="component" value="Unassembled WGS sequence"/>
</dbReference>
<reference evidence="2 4" key="2">
    <citation type="submission" date="2020-05" db="EMBL/GenBank/DDBJ databases">
        <authorList>
            <person name="Campoy J."/>
            <person name="Schneeberger K."/>
            <person name="Spophaly S."/>
        </authorList>
    </citation>
    <scope>NUCLEOTIDE SEQUENCE [LARGE SCALE GENOMIC DNA]</scope>
    <source>
        <strain evidence="2">PruArmRojPasFocal</strain>
    </source>
</reference>
<evidence type="ECO:0000313" key="5">
    <source>
        <dbReference type="Proteomes" id="UP000507245"/>
    </source>
</evidence>
<evidence type="ECO:0000313" key="3">
    <source>
        <dbReference type="EMBL" id="CAB4300817.1"/>
    </source>
</evidence>
<evidence type="ECO:0000313" key="4">
    <source>
        <dbReference type="Proteomes" id="UP000507222"/>
    </source>
</evidence>
<organism evidence="2 4">
    <name type="scientific">Prunus armeniaca</name>
    <name type="common">Apricot</name>
    <name type="synonym">Armeniaca vulgaris</name>
    <dbReference type="NCBI Taxonomy" id="36596"/>
    <lineage>
        <taxon>Eukaryota</taxon>
        <taxon>Viridiplantae</taxon>
        <taxon>Streptophyta</taxon>
        <taxon>Embryophyta</taxon>
        <taxon>Tracheophyta</taxon>
        <taxon>Spermatophyta</taxon>
        <taxon>Magnoliopsida</taxon>
        <taxon>eudicotyledons</taxon>
        <taxon>Gunneridae</taxon>
        <taxon>Pentapetalae</taxon>
        <taxon>rosids</taxon>
        <taxon>fabids</taxon>
        <taxon>Rosales</taxon>
        <taxon>Rosaceae</taxon>
        <taxon>Amygdaloideae</taxon>
        <taxon>Amygdaleae</taxon>
        <taxon>Prunus</taxon>
    </lineage>
</organism>
<evidence type="ECO:0000256" key="1">
    <source>
        <dbReference type="SAM" id="MobiDB-lite"/>
    </source>
</evidence>